<feature type="compositionally biased region" description="Basic and acidic residues" evidence="1">
    <location>
        <begin position="63"/>
        <end position="73"/>
    </location>
</feature>
<comment type="caution">
    <text evidence="2">The sequence shown here is derived from an EMBL/GenBank/DDBJ whole genome shotgun (WGS) entry which is preliminary data.</text>
</comment>
<reference evidence="2 3" key="1">
    <citation type="submission" date="2021-06" db="EMBL/GenBank/DDBJ databases">
        <authorList>
            <person name="Pan X."/>
        </authorList>
    </citation>
    <scope>NUCLEOTIDE SEQUENCE [LARGE SCALE GENOMIC DNA]</scope>
    <source>
        <strain evidence="2 3">4503</strain>
    </source>
</reference>
<feature type="compositionally biased region" description="Low complexity" evidence="1">
    <location>
        <begin position="12"/>
        <end position="22"/>
    </location>
</feature>
<organism evidence="2 3">
    <name type="scientific">Streptomyces niphimycinicus</name>
    <dbReference type="NCBI Taxonomy" id="2842201"/>
    <lineage>
        <taxon>Bacteria</taxon>
        <taxon>Bacillati</taxon>
        <taxon>Actinomycetota</taxon>
        <taxon>Actinomycetes</taxon>
        <taxon>Kitasatosporales</taxon>
        <taxon>Streptomycetaceae</taxon>
        <taxon>Streptomyces</taxon>
    </lineage>
</organism>
<proteinExistence type="predicted"/>
<feature type="region of interest" description="Disordered" evidence="1">
    <location>
        <begin position="137"/>
        <end position="160"/>
    </location>
</feature>
<keyword evidence="3" id="KW-1185">Reference proteome</keyword>
<protein>
    <submittedName>
        <fullName evidence="2">Uncharacterized protein</fullName>
    </submittedName>
</protein>
<evidence type="ECO:0000256" key="1">
    <source>
        <dbReference type="SAM" id="MobiDB-lite"/>
    </source>
</evidence>
<name>A0ABS6CGD9_9ACTN</name>
<feature type="compositionally biased region" description="Polar residues" evidence="1">
    <location>
        <begin position="140"/>
        <end position="160"/>
    </location>
</feature>
<evidence type="ECO:0000313" key="3">
    <source>
        <dbReference type="Proteomes" id="UP000720508"/>
    </source>
</evidence>
<evidence type="ECO:0000313" key="2">
    <source>
        <dbReference type="EMBL" id="MBU3865971.1"/>
    </source>
</evidence>
<dbReference type="Proteomes" id="UP000720508">
    <property type="component" value="Unassembled WGS sequence"/>
</dbReference>
<dbReference type="RefSeq" id="WP_216343023.1">
    <property type="nucleotide sequence ID" value="NZ_JAHLEM010000191.1"/>
</dbReference>
<dbReference type="EMBL" id="JAHLEM010000191">
    <property type="protein sequence ID" value="MBU3865971.1"/>
    <property type="molecule type" value="Genomic_DNA"/>
</dbReference>
<feature type="region of interest" description="Disordered" evidence="1">
    <location>
        <begin position="1"/>
        <end position="78"/>
    </location>
</feature>
<gene>
    <name evidence="2" type="ORF">KN815_18385</name>
</gene>
<sequence>MTFEEEWDRVRTTAAAQQQDTQMRLNQADSPDHPPLFGPQAPDLSSSPAKKKAAVKALGGPDGIEHDTKKAGESADLTTEEAEKEFKDWDTGAGITAALKGWHTSVKALRNRLAAEKTALSETHTALSGTDHRTGALFTSHATENGPLTDTSFRSRVSEY</sequence>
<accession>A0ABS6CGD9</accession>